<evidence type="ECO:0000313" key="10">
    <source>
        <dbReference type="EMBL" id="SCG78030.1"/>
    </source>
</evidence>
<accession>A0A1C5K5H3</accession>
<comment type="similarity">
    <text evidence="8">Belongs to the binding-protein-dependent transport system permease family. LivHM subfamily.</text>
</comment>
<dbReference type="GO" id="GO:0022857">
    <property type="term" value="F:transmembrane transporter activity"/>
    <property type="evidence" value="ECO:0007669"/>
    <property type="project" value="InterPro"/>
</dbReference>
<gene>
    <name evidence="10" type="ORF">GA0070613_6446</name>
</gene>
<keyword evidence="5" id="KW-0029">Amino-acid transport</keyword>
<evidence type="ECO:0000256" key="3">
    <source>
        <dbReference type="ARBA" id="ARBA00022475"/>
    </source>
</evidence>
<evidence type="ECO:0000256" key="4">
    <source>
        <dbReference type="ARBA" id="ARBA00022692"/>
    </source>
</evidence>
<dbReference type="InterPro" id="IPR001851">
    <property type="entry name" value="ABC_transp_permease"/>
</dbReference>
<keyword evidence="7 9" id="KW-0472">Membrane</keyword>
<feature type="transmembrane region" description="Helical" evidence="9">
    <location>
        <begin position="264"/>
        <end position="282"/>
    </location>
</feature>
<dbReference type="AlphaFoldDB" id="A0A1C5K5H3"/>
<protein>
    <submittedName>
        <fullName evidence="10">Amino acid/amide ABC transporter membrane protein 1, HAAT family</fullName>
    </submittedName>
</protein>
<evidence type="ECO:0000256" key="5">
    <source>
        <dbReference type="ARBA" id="ARBA00022970"/>
    </source>
</evidence>
<dbReference type="Proteomes" id="UP000198221">
    <property type="component" value="Chromosome I"/>
</dbReference>
<feature type="transmembrane region" description="Helical" evidence="9">
    <location>
        <begin position="187"/>
        <end position="205"/>
    </location>
</feature>
<feature type="transmembrane region" description="Helical" evidence="9">
    <location>
        <begin position="211"/>
        <end position="230"/>
    </location>
</feature>
<dbReference type="GO" id="GO:0006865">
    <property type="term" value="P:amino acid transport"/>
    <property type="evidence" value="ECO:0007669"/>
    <property type="project" value="UniProtKB-KW"/>
</dbReference>
<feature type="transmembrane region" description="Helical" evidence="9">
    <location>
        <begin position="6"/>
        <end position="27"/>
    </location>
</feature>
<proteinExistence type="inferred from homology"/>
<sequence length="289" mass="30242">MSDVLNPLLLGVALGSLYALFGVSFSLIYTPSGVFHLAHGAVFILAVYTIYGLTVNAGLPWYLGLLGALVLAAAYGVLIELAVYRVLRRRNASHLIVFIASTSVLVLTQGVLSIAFGTGHIGLPLQAKSLSDKLSLTNAQLASVVVTWTLIVPLAVVLKRSVWGTTIRAVGNSVEAARRRGINVPRVYLACFAIGSALLAPAAFLQTWSVGATPTVGLHVALIATAVTLIGGKRGVWSTAVVGVALGVVQALSLLVFPSGWQEGVTFLVLFLVVVVTGLAQARKLGHLR</sequence>
<evidence type="ECO:0000256" key="9">
    <source>
        <dbReference type="SAM" id="Phobius"/>
    </source>
</evidence>
<evidence type="ECO:0000313" key="11">
    <source>
        <dbReference type="Proteomes" id="UP000198221"/>
    </source>
</evidence>
<feature type="transmembrane region" description="Helical" evidence="9">
    <location>
        <begin position="59"/>
        <end position="83"/>
    </location>
</feature>
<name>A0A1C5K5H3_9ACTN</name>
<reference evidence="11" key="1">
    <citation type="submission" date="2016-06" db="EMBL/GenBank/DDBJ databases">
        <authorList>
            <person name="Varghese N."/>
            <person name="Submissions Spin"/>
        </authorList>
    </citation>
    <scope>NUCLEOTIDE SEQUENCE [LARGE SCALE GENOMIC DNA]</scope>
    <source>
        <strain evidence="11">DSM 43819</strain>
    </source>
</reference>
<feature type="transmembrane region" description="Helical" evidence="9">
    <location>
        <begin position="95"/>
        <end position="119"/>
    </location>
</feature>
<keyword evidence="11" id="KW-1185">Reference proteome</keyword>
<dbReference type="CDD" id="cd06582">
    <property type="entry name" value="TM_PBP1_LivH_like"/>
    <property type="match status" value="1"/>
</dbReference>
<evidence type="ECO:0000256" key="8">
    <source>
        <dbReference type="ARBA" id="ARBA00037998"/>
    </source>
</evidence>
<keyword evidence="2" id="KW-0813">Transport</keyword>
<dbReference type="PANTHER" id="PTHR11795">
    <property type="entry name" value="BRANCHED-CHAIN AMINO ACID TRANSPORT SYSTEM PERMEASE PROTEIN LIVH"/>
    <property type="match status" value="1"/>
</dbReference>
<dbReference type="OrthoDB" id="9807115at2"/>
<keyword evidence="6 9" id="KW-1133">Transmembrane helix</keyword>
<comment type="subcellular location">
    <subcellularLocation>
        <location evidence="1">Cell membrane</location>
        <topology evidence="1">Multi-pass membrane protein</topology>
    </subcellularLocation>
</comment>
<feature type="transmembrane region" description="Helical" evidence="9">
    <location>
        <begin position="139"/>
        <end position="158"/>
    </location>
</feature>
<dbReference type="PANTHER" id="PTHR11795:SF445">
    <property type="entry name" value="AMINO ACID ABC TRANSPORTER PERMEASE PROTEIN"/>
    <property type="match status" value="1"/>
</dbReference>
<organism evidence="10 11">
    <name type="scientific">Micromonospora inositola</name>
    <dbReference type="NCBI Taxonomy" id="47865"/>
    <lineage>
        <taxon>Bacteria</taxon>
        <taxon>Bacillati</taxon>
        <taxon>Actinomycetota</taxon>
        <taxon>Actinomycetes</taxon>
        <taxon>Micromonosporales</taxon>
        <taxon>Micromonosporaceae</taxon>
        <taxon>Micromonospora</taxon>
    </lineage>
</organism>
<evidence type="ECO:0000256" key="6">
    <source>
        <dbReference type="ARBA" id="ARBA00022989"/>
    </source>
</evidence>
<feature type="transmembrane region" description="Helical" evidence="9">
    <location>
        <begin position="34"/>
        <end position="53"/>
    </location>
</feature>
<feature type="transmembrane region" description="Helical" evidence="9">
    <location>
        <begin position="237"/>
        <end position="258"/>
    </location>
</feature>
<evidence type="ECO:0000256" key="1">
    <source>
        <dbReference type="ARBA" id="ARBA00004651"/>
    </source>
</evidence>
<dbReference type="Pfam" id="PF02653">
    <property type="entry name" value="BPD_transp_2"/>
    <property type="match status" value="1"/>
</dbReference>
<dbReference type="RefSeq" id="WP_089015613.1">
    <property type="nucleotide sequence ID" value="NZ_LT607754.1"/>
</dbReference>
<keyword evidence="4 9" id="KW-0812">Transmembrane</keyword>
<dbReference type="InterPro" id="IPR052157">
    <property type="entry name" value="BCAA_transport_permease"/>
</dbReference>
<dbReference type="EMBL" id="LT607754">
    <property type="protein sequence ID" value="SCG78030.1"/>
    <property type="molecule type" value="Genomic_DNA"/>
</dbReference>
<evidence type="ECO:0000256" key="7">
    <source>
        <dbReference type="ARBA" id="ARBA00023136"/>
    </source>
</evidence>
<keyword evidence="3" id="KW-1003">Cell membrane</keyword>
<evidence type="ECO:0000256" key="2">
    <source>
        <dbReference type="ARBA" id="ARBA00022448"/>
    </source>
</evidence>
<dbReference type="GO" id="GO:0005886">
    <property type="term" value="C:plasma membrane"/>
    <property type="evidence" value="ECO:0007669"/>
    <property type="project" value="UniProtKB-SubCell"/>
</dbReference>